<dbReference type="NCBIfam" id="TIGR03696">
    <property type="entry name" value="Rhs_assc_core"/>
    <property type="match status" value="1"/>
</dbReference>
<reference evidence="11 12" key="1">
    <citation type="journal article" date="2012" name="J. Bacteriol.">
        <title>Draft genome sequence of the cyanide-utilizing bacterium Pseudomonas fluorescens strain NCIMB 11764.</title>
        <authorList>
            <person name="Vilo C.A."/>
            <person name="Benedik M.J."/>
            <person name="Kunz D.A."/>
            <person name="Dong Q."/>
        </authorList>
    </citation>
    <scope>NUCLEOTIDE SEQUENCE [LARGE SCALE GENOMIC DNA]</scope>
    <source>
        <strain evidence="11 12">NCIMB 11764</strain>
    </source>
</reference>
<keyword evidence="6" id="KW-0238">DNA-binding</keyword>
<keyword evidence="1" id="KW-0479">Metal-binding</keyword>
<keyword evidence="2" id="KW-0677">Repeat</keyword>
<dbReference type="eggNOG" id="COG3209">
    <property type="taxonomic scope" value="Bacteria"/>
</dbReference>
<dbReference type="PROSITE" id="PS00028">
    <property type="entry name" value="ZINC_FINGER_C2H2_1"/>
    <property type="match status" value="6"/>
</dbReference>
<dbReference type="SMART" id="SM00355">
    <property type="entry name" value="ZnF_C2H2"/>
    <property type="match status" value="6"/>
</dbReference>
<feature type="domain" description="C2H2-type" evidence="10">
    <location>
        <begin position="866"/>
        <end position="893"/>
    </location>
</feature>
<evidence type="ECO:0000256" key="8">
    <source>
        <dbReference type="PROSITE-ProRule" id="PRU00042"/>
    </source>
</evidence>
<keyword evidence="4" id="KW-0862">Zinc</keyword>
<dbReference type="Gene3D" id="3.30.160.60">
    <property type="entry name" value="Classic Zinc Finger"/>
    <property type="match status" value="6"/>
</dbReference>
<feature type="domain" description="C2H2-type" evidence="10">
    <location>
        <begin position="754"/>
        <end position="781"/>
    </location>
</feature>
<feature type="region of interest" description="Disordered" evidence="9">
    <location>
        <begin position="692"/>
        <end position="718"/>
    </location>
</feature>
<evidence type="ECO:0000256" key="3">
    <source>
        <dbReference type="ARBA" id="ARBA00022771"/>
    </source>
</evidence>
<evidence type="ECO:0000256" key="4">
    <source>
        <dbReference type="ARBA" id="ARBA00022833"/>
    </source>
</evidence>
<dbReference type="InterPro" id="IPR036236">
    <property type="entry name" value="Znf_C2H2_sf"/>
</dbReference>
<dbReference type="Pfam" id="PF00096">
    <property type="entry name" value="zf-C2H2"/>
    <property type="match status" value="5"/>
</dbReference>
<dbReference type="EMBL" id="CP010945">
    <property type="protein sequence ID" value="AKV09418.1"/>
    <property type="molecule type" value="Genomic_DNA"/>
</dbReference>
<dbReference type="PROSITE" id="PS50157">
    <property type="entry name" value="ZINC_FINGER_C2H2_2"/>
    <property type="match status" value="6"/>
</dbReference>
<gene>
    <name evidence="11" type="ORF">B723_24695</name>
</gene>
<dbReference type="FunFam" id="3.30.160.60:FF:000030">
    <property type="entry name" value="Zinc finger protein 628"/>
    <property type="match status" value="1"/>
</dbReference>
<dbReference type="RefSeq" id="WP_031319003.1">
    <property type="nucleotide sequence ID" value="NZ_CP010945.1"/>
</dbReference>
<dbReference type="InterPro" id="IPR050331">
    <property type="entry name" value="Zinc_finger"/>
</dbReference>
<dbReference type="OrthoDB" id="5606250at2"/>
<evidence type="ECO:0000313" key="11">
    <source>
        <dbReference type="EMBL" id="AKV09418.1"/>
    </source>
</evidence>
<keyword evidence="5" id="KW-0805">Transcription regulation</keyword>
<evidence type="ECO:0000256" key="2">
    <source>
        <dbReference type="ARBA" id="ARBA00022737"/>
    </source>
</evidence>
<evidence type="ECO:0000313" key="12">
    <source>
        <dbReference type="Proteomes" id="UP000017175"/>
    </source>
</evidence>
<dbReference type="GO" id="GO:0008270">
    <property type="term" value="F:zinc ion binding"/>
    <property type="evidence" value="ECO:0007669"/>
    <property type="project" value="UniProtKB-KW"/>
</dbReference>
<dbReference type="InterPro" id="IPR013087">
    <property type="entry name" value="Znf_C2H2_type"/>
</dbReference>
<dbReference type="FunFam" id="3.30.160.60:FF:000557">
    <property type="entry name" value="zinc finger and SCAN domain-containing protein 29"/>
    <property type="match status" value="1"/>
</dbReference>
<feature type="compositionally biased region" description="Basic and acidic residues" evidence="9">
    <location>
        <begin position="698"/>
        <end position="710"/>
    </location>
</feature>
<evidence type="ECO:0000256" key="5">
    <source>
        <dbReference type="ARBA" id="ARBA00023015"/>
    </source>
</evidence>
<evidence type="ECO:0000256" key="6">
    <source>
        <dbReference type="ARBA" id="ARBA00023125"/>
    </source>
</evidence>
<dbReference type="SUPFAM" id="SSF57667">
    <property type="entry name" value="beta-beta-alpha zinc fingers"/>
    <property type="match status" value="3"/>
</dbReference>
<feature type="domain" description="C2H2-type" evidence="10">
    <location>
        <begin position="810"/>
        <end position="837"/>
    </location>
</feature>
<dbReference type="GO" id="GO:0010468">
    <property type="term" value="P:regulation of gene expression"/>
    <property type="evidence" value="ECO:0007669"/>
    <property type="project" value="TreeGrafter"/>
</dbReference>
<dbReference type="GO" id="GO:0003677">
    <property type="term" value="F:DNA binding"/>
    <property type="evidence" value="ECO:0007669"/>
    <property type="project" value="UniProtKB-KW"/>
</dbReference>
<evidence type="ECO:0000256" key="7">
    <source>
        <dbReference type="ARBA" id="ARBA00023163"/>
    </source>
</evidence>
<protein>
    <submittedName>
        <fullName evidence="11">RHS repeat-associated core domain protein-containing protein</fullName>
    </submittedName>
</protein>
<name>A0A0K1QUN0_PSEFL</name>
<feature type="domain" description="C2H2-type" evidence="10">
    <location>
        <begin position="894"/>
        <end position="921"/>
    </location>
</feature>
<dbReference type="PANTHER" id="PTHR16515:SF49">
    <property type="entry name" value="GASTRULA ZINC FINGER PROTEIN XLCGF49.1-LIKE-RELATED"/>
    <property type="match status" value="1"/>
</dbReference>
<evidence type="ECO:0000259" key="10">
    <source>
        <dbReference type="PROSITE" id="PS50157"/>
    </source>
</evidence>
<keyword evidence="3 8" id="KW-0863">Zinc-finger</keyword>
<feature type="domain" description="C2H2-type" evidence="10">
    <location>
        <begin position="838"/>
        <end position="865"/>
    </location>
</feature>
<dbReference type="Gene3D" id="2.180.10.10">
    <property type="entry name" value="RHS repeat-associated core"/>
    <property type="match status" value="1"/>
</dbReference>
<accession>A0A0K1QUN0</accession>
<dbReference type="PANTHER" id="PTHR16515">
    <property type="entry name" value="PR DOMAIN ZINC FINGER PROTEIN"/>
    <property type="match status" value="1"/>
</dbReference>
<dbReference type="FunFam" id="3.30.160.60:FF:002343">
    <property type="entry name" value="Zinc finger protein 33A"/>
    <property type="match status" value="2"/>
</dbReference>
<dbReference type="Proteomes" id="UP000017175">
    <property type="component" value="Chromosome"/>
</dbReference>
<organism evidence="11 12">
    <name type="scientific">Pseudomonas fluorescens NCIMB 11764</name>
    <dbReference type="NCBI Taxonomy" id="1221522"/>
    <lineage>
        <taxon>Bacteria</taxon>
        <taxon>Pseudomonadati</taxon>
        <taxon>Pseudomonadota</taxon>
        <taxon>Gammaproteobacteria</taxon>
        <taxon>Pseudomonadales</taxon>
        <taxon>Pseudomonadaceae</taxon>
        <taxon>Pseudomonas</taxon>
    </lineage>
</organism>
<dbReference type="InterPro" id="IPR022385">
    <property type="entry name" value="Rhs_assc_core"/>
</dbReference>
<feature type="domain" description="C2H2-type" evidence="10">
    <location>
        <begin position="782"/>
        <end position="809"/>
    </location>
</feature>
<proteinExistence type="predicted"/>
<evidence type="ECO:0000256" key="1">
    <source>
        <dbReference type="ARBA" id="ARBA00022723"/>
    </source>
</evidence>
<evidence type="ECO:0000256" key="9">
    <source>
        <dbReference type="SAM" id="MobiDB-lite"/>
    </source>
</evidence>
<sequence length="921" mass="103174">MNSLRIDNGTPDLAVFDPRGLAVCAVAYYRSVAGQPVQPQITRRVFDPLGREVERFDPRLWAEQRGPNRTSVRALSSTELLNVSVDSGWTLLLFGPAGQRLQRWNSRSSQQRDYDVQLRPVAVTEQLEDETPRVVERFQYGGPGGSTRNQCGKLIRHDDPSTTRHMLDYDLRGQPLLESSHFLTSLDPLHWPLEIDARNALLEPAPGLDSRWTYDALGEVATQTDAMLNRRRFSRTCAGQLRAVSLQRQGAGEVTLVSDLGYSAGGLVEQETAGNGVITRAEFSPDDARLLRLSAGLPNQPLLQNLLYTYDPVGNPLQIDDQAKATTHFKNQRIDPVSTYIYDSLYRLTRATGREVYRAANDPNALVNYREEYDYDASGNLLELRHLGAQPFTRRWAVDAASNRRVIAYDGDPAPDFPREFDGNGNQLHLLRGQAMGWDARNQLSQVSPVTREDGPDDCELYRYGGGGKRLRKVRCALASHRSLIADVRYLPGLEIHRAANGAERHVLEIEAGRNTVRLRHWVGTPPTGVDNNHLSYSVSDHLRSSQLELDEEGAVISEEGYLPFGGRAWWVAHHAAKASYKTTGYSGKECDVTGLSYYGYRYYAPWQHGWLNPDPAGEVDGLNRYCFVGNSPMRYADADGRMMDDTLDQFISNLKYNPGGDDQTVMELVVGLSGHVSENVIDPTAFLQTLTSNPADDGPRVRSLAEELSRSGQAASQTQALPAQFPGYVSASALPGTAYETGAEQAHDGNIRFSCQHCPKGFKRKHNFDMHMRTHTGEKPFNCLVCKKSFALKRHLTRHMLSHTGEKPYHCETCGKDFARNDALTSHRRTHNGEKPYVCKFCHQGFATNGALTSHRRTHTGEKPYVCEFCHQGFAESTTLTRHRRTHTLEKPYDCSSCYMCFADSNSRNNHQRRKHGALE</sequence>
<dbReference type="AlphaFoldDB" id="A0A0K1QUN0"/>
<keyword evidence="7" id="KW-0804">Transcription</keyword>